<dbReference type="GO" id="GO:0000160">
    <property type="term" value="P:phosphorelay signal transduction system"/>
    <property type="evidence" value="ECO:0007669"/>
    <property type="project" value="InterPro"/>
</dbReference>
<dbReference type="InterPro" id="IPR029787">
    <property type="entry name" value="Nucleotide_cyclase"/>
</dbReference>
<keyword evidence="7" id="KW-1185">Reference proteome</keyword>
<name>A0A0C2BTV6_9BURK</name>
<evidence type="ECO:0000259" key="3">
    <source>
        <dbReference type="PROSITE" id="PS50110"/>
    </source>
</evidence>
<dbReference type="AlphaFoldDB" id="A0A0C2BTV6"/>
<organism evidence="6 7">
    <name type="scientific">Noviherbaspirillum autotrophicum</name>
    <dbReference type="NCBI Taxonomy" id="709839"/>
    <lineage>
        <taxon>Bacteria</taxon>
        <taxon>Pseudomonadati</taxon>
        <taxon>Pseudomonadota</taxon>
        <taxon>Betaproteobacteria</taxon>
        <taxon>Burkholderiales</taxon>
        <taxon>Oxalobacteraceae</taxon>
        <taxon>Noviherbaspirillum</taxon>
    </lineage>
</organism>
<dbReference type="STRING" id="709839.TSA66_02895"/>
<sequence length="617" mass="68266">MSEAHQLFKPKVLLVNDHPASLLALQTLLINGPHADDYEVVTAMSGAEALRKVLDQQFAVILLDVSMPGMDGFETAATIHSHPRSAAVPIIFITAYYADEMHRLKGYQHGAVDYLISPVIPQMLHSKVGVFIELAKKNLQLQSQKETLALINRDLQVQQMEELRRINVALEKEIEERRQAEERANELATKDALTGLMNRRSLTAHLEHAIMRASRHGERLALLFLDMDKFKSVNDALGHDAGDELLLQAADRLRQAVRGADMVARLGGDEFVVLMEDLPSYNAAAEVARKIVKAIAVPFSVCSQSISTSASVGISLFPQDGTSVHELMRSADLAMYHAKQERRGSVQFFHEELNTKMLERSRLEQELQQALENGEFELYYQPKVEAASGRVAGVEALLRWHHPRLGLLSGGQFMQAAVETGQVVPIGEWVIAAACEQARSWQYSSKGFPNLPIAVNISIPQLYADLPEVIHRALLRCDVPPSSLQLEITESLLIEDVDKASSVLRQISDSGITIAIDDFGTGYSSLSVLKSLPIDILKIDQSFVRDLGKDLGDHAIVSAIVMMARALALRVVAEGVETQEQLDILQELGCDEHQGYFYSKPLPATTLVERFMQTSDA</sequence>
<dbReference type="Gene3D" id="3.40.50.2300">
    <property type="match status" value="1"/>
</dbReference>
<reference evidence="6 7" key="1">
    <citation type="submission" date="2014-12" db="EMBL/GenBank/DDBJ databases">
        <title>Denitrispirillum autotrophicum gen. nov., sp. nov., Denitrifying, Facultatively Autotrophic Bacteria Isolated from Rice Paddy Soil.</title>
        <authorList>
            <person name="Ishii S."/>
            <person name="Ashida N."/>
            <person name="Ohno H."/>
            <person name="Otsuka S."/>
            <person name="Yokota A."/>
            <person name="Senoo K."/>
        </authorList>
    </citation>
    <scope>NUCLEOTIDE SEQUENCE [LARGE SCALE GENOMIC DNA]</scope>
    <source>
        <strain evidence="6 7">TSA66</strain>
    </source>
</reference>
<evidence type="ECO:0000259" key="4">
    <source>
        <dbReference type="PROSITE" id="PS50883"/>
    </source>
</evidence>
<feature type="domain" description="EAL" evidence="4">
    <location>
        <begin position="360"/>
        <end position="615"/>
    </location>
</feature>
<dbReference type="InterPro" id="IPR035919">
    <property type="entry name" value="EAL_sf"/>
</dbReference>
<dbReference type="SUPFAM" id="SSF52172">
    <property type="entry name" value="CheY-like"/>
    <property type="match status" value="1"/>
</dbReference>
<dbReference type="InterPro" id="IPR011006">
    <property type="entry name" value="CheY-like_superfamily"/>
</dbReference>
<dbReference type="CDD" id="cd01949">
    <property type="entry name" value="GGDEF"/>
    <property type="match status" value="1"/>
</dbReference>
<dbReference type="PROSITE" id="PS50110">
    <property type="entry name" value="RESPONSE_REGULATORY"/>
    <property type="match status" value="1"/>
</dbReference>
<dbReference type="CDD" id="cd01948">
    <property type="entry name" value="EAL"/>
    <property type="match status" value="1"/>
</dbReference>
<dbReference type="PROSITE" id="PS50883">
    <property type="entry name" value="EAL"/>
    <property type="match status" value="1"/>
</dbReference>
<gene>
    <name evidence="6" type="ORF">TSA66_02895</name>
</gene>
<keyword evidence="1" id="KW-0597">Phosphoprotein</keyword>
<feature type="domain" description="Response regulatory" evidence="3">
    <location>
        <begin position="11"/>
        <end position="132"/>
    </location>
</feature>
<dbReference type="SMART" id="SM00052">
    <property type="entry name" value="EAL"/>
    <property type="match status" value="1"/>
</dbReference>
<evidence type="ECO:0000256" key="1">
    <source>
        <dbReference type="PROSITE-ProRule" id="PRU00169"/>
    </source>
</evidence>
<protein>
    <submittedName>
        <fullName evidence="6">Response regulator receiver protein</fullName>
    </submittedName>
</protein>
<dbReference type="Proteomes" id="UP000031572">
    <property type="component" value="Unassembled WGS sequence"/>
</dbReference>
<dbReference type="Pfam" id="PF00990">
    <property type="entry name" value="GGDEF"/>
    <property type="match status" value="1"/>
</dbReference>
<dbReference type="InterPro" id="IPR001789">
    <property type="entry name" value="Sig_transdc_resp-reg_receiver"/>
</dbReference>
<evidence type="ECO:0000256" key="2">
    <source>
        <dbReference type="SAM" id="Coils"/>
    </source>
</evidence>
<dbReference type="GO" id="GO:0003824">
    <property type="term" value="F:catalytic activity"/>
    <property type="evidence" value="ECO:0007669"/>
    <property type="project" value="UniProtKB-ARBA"/>
</dbReference>
<dbReference type="SMART" id="SM00448">
    <property type="entry name" value="REC"/>
    <property type="match status" value="1"/>
</dbReference>
<dbReference type="InterPro" id="IPR001633">
    <property type="entry name" value="EAL_dom"/>
</dbReference>
<dbReference type="EMBL" id="JWJG01000028">
    <property type="protein sequence ID" value="KIF83454.1"/>
    <property type="molecule type" value="Genomic_DNA"/>
</dbReference>
<evidence type="ECO:0000259" key="5">
    <source>
        <dbReference type="PROSITE" id="PS50887"/>
    </source>
</evidence>
<dbReference type="SUPFAM" id="SSF55073">
    <property type="entry name" value="Nucleotide cyclase"/>
    <property type="match status" value="1"/>
</dbReference>
<dbReference type="SUPFAM" id="SSF141868">
    <property type="entry name" value="EAL domain-like"/>
    <property type="match status" value="1"/>
</dbReference>
<dbReference type="PANTHER" id="PTHR44757:SF2">
    <property type="entry name" value="BIOFILM ARCHITECTURE MAINTENANCE PROTEIN MBAA"/>
    <property type="match status" value="1"/>
</dbReference>
<dbReference type="Pfam" id="PF00072">
    <property type="entry name" value="Response_reg"/>
    <property type="match status" value="1"/>
</dbReference>
<accession>A0A0C2BTV6</accession>
<dbReference type="Pfam" id="PF00563">
    <property type="entry name" value="EAL"/>
    <property type="match status" value="1"/>
</dbReference>
<comment type="caution">
    <text evidence="6">The sequence shown here is derived from an EMBL/GenBank/DDBJ whole genome shotgun (WGS) entry which is preliminary data.</text>
</comment>
<dbReference type="Gene3D" id="3.30.70.270">
    <property type="match status" value="1"/>
</dbReference>
<feature type="modified residue" description="4-aspartylphosphate" evidence="1">
    <location>
        <position position="64"/>
    </location>
</feature>
<evidence type="ECO:0000313" key="6">
    <source>
        <dbReference type="EMBL" id="KIF83454.1"/>
    </source>
</evidence>
<dbReference type="PANTHER" id="PTHR44757">
    <property type="entry name" value="DIGUANYLATE CYCLASE DGCP"/>
    <property type="match status" value="1"/>
</dbReference>
<proteinExistence type="predicted"/>
<feature type="coiled-coil region" evidence="2">
    <location>
        <begin position="153"/>
        <end position="191"/>
    </location>
</feature>
<feature type="domain" description="GGDEF" evidence="5">
    <location>
        <begin position="218"/>
        <end position="351"/>
    </location>
</feature>
<evidence type="ECO:0000313" key="7">
    <source>
        <dbReference type="Proteomes" id="UP000031572"/>
    </source>
</evidence>
<dbReference type="Gene3D" id="3.20.20.450">
    <property type="entry name" value="EAL domain"/>
    <property type="match status" value="1"/>
</dbReference>
<dbReference type="FunFam" id="3.30.70.270:FF:000001">
    <property type="entry name" value="Diguanylate cyclase domain protein"/>
    <property type="match status" value="1"/>
</dbReference>
<dbReference type="InterPro" id="IPR052155">
    <property type="entry name" value="Biofilm_reg_signaling"/>
</dbReference>
<dbReference type="NCBIfam" id="TIGR00254">
    <property type="entry name" value="GGDEF"/>
    <property type="match status" value="1"/>
</dbReference>
<dbReference type="PROSITE" id="PS50887">
    <property type="entry name" value="GGDEF"/>
    <property type="match status" value="1"/>
</dbReference>
<keyword evidence="2" id="KW-0175">Coiled coil</keyword>
<dbReference type="SMART" id="SM00267">
    <property type="entry name" value="GGDEF"/>
    <property type="match status" value="1"/>
</dbReference>
<dbReference type="InterPro" id="IPR043128">
    <property type="entry name" value="Rev_trsase/Diguanyl_cyclase"/>
</dbReference>
<dbReference type="InterPro" id="IPR000160">
    <property type="entry name" value="GGDEF_dom"/>
</dbReference>